<gene>
    <name evidence="7" type="ORF">C6I21_09155</name>
</gene>
<keyword evidence="4" id="KW-1133">Transmembrane helix</keyword>
<evidence type="ECO:0000313" key="7">
    <source>
        <dbReference type="EMBL" id="PRO65679.1"/>
    </source>
</evidence>
<keyword evidence="2" id="KW-0812">Transmembrane</keyword>
<comment type="caution">
    <text evidence="7">The sequence shown here is derived from an EMBL/GenBank/DDBJ whole genome shotgun (WGS) entry which is preliminary data.</text>
</comment>
<evidence type="ECO:0000256" key="4">
    <source>
        <dbReference type="ARBA" id="ARBA00022989"/>
    </source>
</evidence>
<dbReference type="InterPro" id="IPR004474">
    <property type="entry name" value="LytR_CpsA_psr"/>
</dbReference>
<evidence type="ECO:0000256" key="1">
    <source>
        <dbReference type="ARBA" id="ARBA00006068"/>
    </source>
</evidence>
<reference evidence="7 8" key="1">
    <citation type="submission" date="2018-03" db="EMBL/GenBank/DDBJ databases">
        <title>Bacillus urumqiensis sp. nov., a moderately haloalkaliphilic bacterium isolated from a salt lake.</title>
        <authorList>
            <person name="Zhao B."/>
            <person name="Liao Z."/>
        </authorList>
    </citation>
    <scope>NUCLEOTIDE SEQUENCE [LARGE SCALE GENOMIC DNA]</scope>
    <source>
        <strain evidence="7 8">BZ-SZ-XJ18</strain>
    </source>
</reference>
<evidence type="ECO:0000256" key="5">
    <source>
        <dbReference type="SAM" id="MobiDB-lite"/>
    </source>
</evidence>
<dbReference type="PANTHER" id="PTHR33392:SF3">
    <property type="entry name" value="POLYISOPRENYL-TEICHOIC ACID--PEPTIDOGLYCAN TEICHOIC ACID TRANSFERASE TAGT"/>
    <property type="match status" value="1"/>
</dbReference>
<keyword evidence="8" id="KW-1185">Reference proteome</keyword>
<dbReference type="Pfam" id="PF03816">
    <property type="entry name" value="LytR_cpsA_psr"/>
    <property type="match status" value="1"/>
</dbReference>
<evidence type="ECO:0000259" key="6">
    <source>
        <dbReference type="Pfam" id="PF03816"/>
    </source>
</evidence>
<dbReference type="AlphaFoldDB" id="A0A2P6MHB4"/>
<comment type="similarity">
    <text evidence="1">Belongs to the LytR/CpsA/Psr (LCP) family.</text>
</comment>
<dbReference type="Gene3D" id="3.40.630.190">
    <property type="entry name" value="LCP protein"/>
    <property type="match status" value="1"/>
</dbReference>
<dbReference type="Proteomes" id="UP000243650">
    <property type="component" value="Unassembled WGS sequence"/>
</dbReference>
<accession>A0A2P6MHB4</accession>
<feature type="domain" description="Cell envelope-related transcriptional attenuator" evidence="6">
    <location>
        <begin position="95"/>
        <end position="243"/>
    </location>
</feature>
<dbReference type="InterPro" id="IPR050922">
    <property type="entry name" value="LytR/CpsA/Psr_CW_biosynth"/>
</dbReference>
<dbReference type="EMBL" id="PVNS01000007">
    <property type="protein sequence ID" value="PRO65679.1"/>
    <property type="molecule type" value="Genomic_DNA"/>
</dbReference>
<proteinExistence type="inferred from homology"/>
<evidence type="ECO:0000313" key="8">
    <source>
        <dbReference type="Proteomes" id="UP000243650"/>
    </source>
</evidence>
<feature type="region of interest" description="Disordered" evidence="5">
    <location>
        <begin position="319"/>
        <end position="343"/>
    </location>
</feature>
<dbReference type="RefSeq" id="WP_105959148.1">
    <property type="nucleotide sequence ID" value="NZ_PVNS01000007.1"/>
</dbReference>
<keyword evidence="4" id="KW-0472">Membrane</keyword>
<name>A0A2P6MHB4_ALKUR</name>
<dbReference type="PANTHER" id="PTHR33392">
    <property type="entry name" value="POLYISOPRENYL-TEICHOIC ACID--PEPTIDOGLYCAN TEICHOIC ACID TRANSFERASE TAGU"/>
    <property type="match status" value="1"/>
</dbReference>
<evidence type="ECO:0000256" key="3">
    <source>
        <dbReference type="ARBA" id="ARBA00022968"/>
    </source>
</evidence>
<dbReference type="GO" id="GO:0071555">
    <property type="term" value="P:cell wall organization"/>
    <property type="evidence" value="ECO:0007669"/>
    <property type="project" value="UniProtKB-KW"/>
</dbReference>
<dbReference type="NCBIfam" id="TIGR00350">
    <property type="entry name" value="lytR_cpsA_psr"/>
    <property type="match status" value="1"/>
</dbReference>
<protein>
    <submittedName>
        <fullName evidence="7">Transcriptional regulator</fullName>
    </submittedName>
</protein>
<sequence>MVQSRVDMKRGRKKRSPFRRFVKIMMIVFVLLLVTAGGAAAYMATQLNNVTTSASQELERGERSEMREEAVTPSSDNVSILFLGVDDRDGDLSGRSDALLLATFNQEEGSVKVLSIPRDTLVDIPGRGEDKINHAHAYDGVDLTIDTIEGLLDIPVDYFVTLNFVSFVEIVDIFDGVTVDSPMAFTEMDSDDNPGAIEIEEGEQTLDGEEALAYARMRKMDPEGDIGRGERQQQVLEALMRKGASFRSITRFDDVMGSLEEHLKTNLSFNDIVGMHSYATSMDSIESINFEGNHATYNNIYYYELTDASVEEISTELRRHLELEDGPDEDESDDEENDNEETE</sequence>
<keyword evidence="3" id="KW-0735">Signal-anchor</keyword>
<dbReference type="OrthoDB" id="27330at2"/>
<evidence type="ECO:0000256" key="2">
    <source>
        <dbReference type="ARBA" id="ARBA00022692"/>
    </source>
</evidence>
<organism evidence="7 8">
    <name type="scientific">Alkalicoccus urumqiensis</name>
    <name type="common">Bacillus urumqiensis</name>
    <dbReference type="NCBI Taxonomy" id="1548213"/>
    <lineage>
        <taxon>Bacteria</taxon>
        <taxon>Bacillati</taxon>
        <taxon>Bacillota</taxon>
        <taxon>Bacilli</taxon>
        <taxon>Bacillales</taxon>
        <taxon>Bacillaceae</taxon>
        <taxon>Alkalicoccus</taxon>
    </lineage>
</organism>
<feature type="compositionally biased region" description="Acidic residues" evidence="5">
    <location>
        <begin position="324"/>
        <end position="343"/>
    </location>
</feature>